<sequence length="51" mass="5826">MSIISIEQFEELKEDYPDLAVCYTIPDGYVATLGDVPTGWDNFEMDWEAHA</sequence>
<protein>
    <submittedName>
        <fullName evidence="1">Uncharacterized protein</fullName>
    </submittedName>
</protein>
<gene>
    <name evidence="1" type="ORF">SWVG_00034</name>
</gene>
<dbReference type="Proteomes" id="UP000202401">
    <property type="component" value="Segment"/>
</dbReference>
<dbReference type="EMBL" id="HQ317388">
    <property type="protein sequence ID" value="AGG91274.1"/>
    <property type="molecule type" value="Genomic_DNA"/>
</dbReference>
<dbReference type="KEGG" id="vg:15013103"/>
<proteinExistence type="predicted"/>
<name>M4NUZ0_9CAUD</name>
<organism evidence="1 2">
    <name type="scientific">Synechococcus phage S-RIP1</name>
    <dbReference type="NCBI Taxonomy" id="754041"/>
    <lineage>
        <taxon>Viruses</taxon>
        <taxon>Duplodnaviria</taxon>
        <taxon>Heunggongvirae</taxon>
        <taxon>Uroviricota</taxon>
        <taxon>Caudoviricetes</taxon>
        <taxon>Autographivirales</taxon>
        <taxon>Kajamvirus</taxon>
        <taxon>Kajamvirus SRIP1</taxon>
    </lineage>
</organism>
<reference evidence="1 2" key="1">
    <citation type="submission" date="2010-09" db="EMBL/GenBank/DDBJ databases">
        <title>The Genome Sequence of Synechococcus phage S-RIP1 isolate R2_2007.</title>
        <authorList>
            <consortium name="The Broad Institute Genome Sequencing Platform"/>
            <person name="Henn M.R."/>
            <person name="Marston M."/>
            <person name="Levin J."/>
            <person name="Malboeuf C."/>
            <person name="Casali M."/>
            <person name="Russ C."/>
            <person name="Lennon N."/>
            <person name="Chapman S.B."/>
            <person name="Erlich R."/>
            <person name="Young S.K."/>
            <person name="Yandava C."/>
            <person name="Zeng Q."/>
            <person name="Fitzgerald M.F."/>
            <person name="Alvarado L."/>
            <person name="Anderson S."/>
            <person name="Berlin A."/>
            <person name="Chen Z."/>
            <person name="Freedman E."/>
            <person name="Gellesch M."/>
            <person name="Goldberg J."/>
            <person name="Green L."/>
            <person name="Griggs A."/>
            <person name="Gujja S."/>
            <person name="Heilman E.R."/>
            <person name="Heiman D."/>
            <person name="Hollinger A."/>
            <person name="Howarth C."/>
            <person name="Larson L."/>
            <person name="Mehta T."/>
            <person name="Neiman D."/>
            <person name="Pearson M."/>
            <person name="Roberts A."/>
            <person name="Ryan E."/>
            <person name="Saif S."/>
            <person name="Shea T."/>
            <person name="Shenoy N."/>
            <person name="Sisk P."/>
            <person name="Stolte C."/>
            <person name="Sykes S."/>
            <person name="White J."/>
            <person name="Haas B."/>
            <person name="Nusbaum C."/>
            <person name="Birren B."/>
        </authorList>
    </citation>
    <scope>NUCLEOTIDE SEQUENCE [LARGE SCALE GENOMIC DNA]</scope>
</reference>
<dbReference type="RefSeq" id="YP_007676467.1">
    <property type="nucleotide sequence ID" value="NC_020867.1"/>
</dbReference>
<evidence type="ECO:0000313" key="1">
    <source>
        <dbReference type="EMBL" id="AGG91274.1"/>
    </source>
</evidence>
<dbReference type="GeneID" id="15013103"/>
<accession>M4NUZ0</accession>
<keyword evidence="2" id="KW-1185">Reference proteome</keyword>
<evidence type="ECO:0000313" key="2">
    <source>
        <dbReference type="Proteomes" id="UP000202401"/>
    </source>
</evidence>